<dbReference type="EMBL" id="JAOSHN010000002">
    <property type="protein sequence ID" value="MCU7377748.1"/>
    <property type="molecule type" value="Genomic_DNA"/>
</dbReference>
<dbReference type="RefSeq" id="WP_253019616.1">
    <property type="nucleotide sequence ID" value="NZ_JAOSHN010000002.1"/>
</dbReference>
<accession>A0A9J6QQQ0</accession>
<protein>
    <recommendedName>
        <fullName evidence="3">AAA-ATPase-like domain-containing protein</fullName>
    </recommendedName>
</protein>
<evidence type="ECO:0000313" key="2">
    <source>
        <dbReference type="Proteomes" id="UP001065549"/>
    </source>
</evidence>
<name>A0A9J6QQQ0_9FIRM</name>
<keyword evidence="2" id="KW-1185">Reference proteome</keyword>
<proteinExistence type="predicted"/>
<gene>
    <name evidence="1" type="ORF">OBO34_05185</name>
</gene>
<dbReference type="Proteomes" id="UP001065549">
    <property type="component" value="Unassembled WGS sequence"/>
</dbReference>
<evidence type="ECO:0008006" key="3">
    <source>
        <dbReference type="Google" id="ProtNLM"/>
    </source>
</evidence>
<evidence type="ECO:0000313" key="1">
    <source>
        <dbReference type="EMBL" id="MCU7377748.1"/>
    </source>
</evidence>
<organism evidence="1 2">
    <name type="scientific">Hominibacterium faecale</name>
    <dbReference type="NCBI Taxonomy" id="2839743"/>
    <lineage>
        <taxon>Bacteria</taxon>
        <taxon>Bacillati</taxon>
        <taxon>Bacillota</taxon>
        <taxon>Clostridia</taxon>
        <taxon>Peptostreptococcales</taxon>
        <taxon>Anaerovoracaceae</taxon>
        <taxon>Hominibacterium</taxon>
    </lineage>
</organism>
<comment type="caution">
    <text evidence="1">The sequence shown here is derived from an EMBL/GenBank/DDBJ whole genome shotgun (WGS) entry which is preliminary data.</text>
</comment>
<reference evidence="1" key="1">
    <citation type="submission" date="2022-09" db="EMBL/GenBank/DDBJ databases">
        <title>Culturomic study of gut microbiota in children with autism spectrum disorder.</title>
        <authorList>
            <person name="Efimov B.A."/>
            <person name="Chaplin A.V."/>
            <person name="Sokolova S.R."/>
            <person name="Pikina A.P."/>
            <person name="Korzhanova M."/>
            <person name="Belova V."/>
            <person name="Korostin D."/>
        </authorList>
    </citation>
    <scope>NUCLEOTIDE SEQUENCE</scope>
    <source>
        <strain evidence="1">ASD5510</strain>
    </source>
</reference>
<sequence length="78" mass="8758">MKKKAVIPVGYEDLKEIIRRGMYYVDKTIMIKELLWTTRISRWIMGICLTASPSPPAAGVPGSPEQYAVFNLSLKSAK</sequence>
<dbReference type="AlphaFoldDB" id="A0A9J6QQQ0"/>